<feature type="signal peptide" evidence="1">
    <location>
        <begin position="1"/>
        <end position="22"/>
    </location>
</feature>
<feature type="chain" id="PRO_5045551804" description="Secreted protein" evidence="1">
    <location>
        <begin position="23"/>
        <end position="80"/>
    </location>
</feature>
<evidence type="ECO:0000313" key="3">
    <source>
        <dbReference type="Proteomes" id="UP000815325"/>
    </source>
</evidence>
<reference evidence="2" key="1">
    <citation type="submission" date="2017-08" db="EMBL/GenBank/DDBJ databases">
        <authorList>
            <person name="Polle J.E."/>
            <person name="Barry K."/>
            <person name="Cushman J."/>
            <person name="Schmutz J."/>
            <person name="Tran D."/>
            <person name="Hathwaick L.T."/>
            <person name="Yim W.C."/>
            <person name="Jenkins J."/>
            <person name="Mckie-Krisberg Z.M."/>
            <person name="Prochnik S."/>
            <person name="Lindquist E."/>
            <person name="Dockter R.B."/>
            <person name="Adam C."/>
            <person name="Molina H."/>
            <person name="Bunkerborg J."/>
            <person name="Jin E."/>
            <person name="Buchheim M."/>
            <person name="Magnuson J."/>
        </authorList>
    </citation>
    <scope>NUCLEOTIDE SEQUENCE</scope>
    <source>
        <strain evidence="2">CCAP 19/18</strain>
    </source>
</reference>
<organism evidence="2 3">
    <name type="scientific">Dunaliella salina</name>
    <name type="common">Green alga</name>
    <name type="synonym">Protococcus salinus</name>
    <dbReference type="NCBI Taxonomy" id="3046"/>
    <lineage>
        <taxon>Eukaryota</taxon>
        <taxon>Viridiplantae</taxon>
        <taxon>Chlorophyta</taxon>
        <taxon>core chlorophytes</taxon>
        <taxon>Chlorophyceae</taxon>
        <taxon>CS clade</taxon>
        <taxon>Chlamydomonadales</taxon>
        <taxon>Dunaliellaceae</taxon>
        <taxon>Dunaliella</taxon>
    </lineage>
</organism>
<evidence type="ECO:0008006" key="4">
    <source>
        <dbReference type="Google" id="ProtNLM"/>
    </source>
</evidence>
<keyword evidence="3" id="KW-1185">Reference proteome</keyword>
<evidence type="ECO:0000313" key="2">
    <source>
        <dbReference type="EMBL" id="KAF5838930.1"/>
    </source>
</evidence>
<evidence type="ECO:0000256" key="1">
    <source>
        <dbReference type="SAM" id="SignalP"/>
    </source>
</evidence>
<protein>
    <recommendedName>
        <fullName evidence="4">Secreted protein</fullName>
    </recommendedName>
</protein>
<keyword evidence="1" id="KW-0732">Signal</keyword>
<sequence length="80" mass="8832">MSHCSQTHKKLLSLFVFSSTLALHTSNRKHPCPFQACSKAYWCVALHACMSRPANCLCLTTVCNATCQRSNTTTALSRLV</sequence>
<comment type="caution">
    <text evidence="2">The sequence shown here is derived from an EMBL/GenBank/DDBJ whole genome shotgun (WGS) entry which is preliminary data.</text>
</comment>
<name>A0ABQ7GWG2_DUNSA</name>
<proteinExistence type="predicted"/>
<dbReference type="Proteomes" id="UP000815325">
    <property type="component" value="Unassembled WGS sequence"/>
</dbReference>
<dbReference type="EMBL" id="MU069561">
    <property type="protein sequence ID" value="KAF5838930.1"/>
    <property type="molecule type" value="Genomic_DNA"/>
</dbReference>
<accession>A0ABQ7GWG2</accession>
<gene>
    <name evidence="2" type="ORF">DUNSADRAFT_1946</name>
</gene>